<comment type="caution">
    <text evidence="1">The sequence shown here is derived from an EMBL/GenBank/DDBJ whole genome shotgun (WGS) entry which is preliminary data.</text>
</comment>
<dbReference type="Pfam" id="PF14486">
    <property type="entry name" value="DUF4432"/>
    <property type="match status" value="1"/>
</dbReference>
<organism evidence="1 2">
    <name type="scientific">Crateriforma conspicua</name>
    <dbReference type="NCBI Taxonomy" id="2527996"/>
    <lineage>
        <taxon>Bacteria</taxon>
        <taxon>Pseudomonadati</taxon>
        <taxon>Planctomycetota</taxon>
        <taxon>Planctomycetia</taxon>
        <taxon>Planctomycetales</taxon>
        <taxon>Planctomycetaceae</taxon>
        <taxon>Crateriforma</taxon>
    </lineage>
</organism>
<accession>A0A5C6FKF7</accession>
<evidence type="ECO:0008006" key="3">
    <source>
        <dbReference type="Google" id="ProtNLM"/>
    </source>
</evidence>
<dbReference type="Gene3D" id="2.70.98.10">
    <property type="match status" value="1"/>
</dbReference>
<name>A0A5C6FKF7_9PLAN</name>
<proteinExistence type="predicted"/>
<dbReference type="InterPro" id="IPR014718">
    <property type="entry name" value="GH-type_carb-bd"/>
</dbReference>
<dbReference type="AlphaFoldDB" id="A0A5C6FKF7"/>
<reference evidence="1 2" key="1">
    <citation type="submission" date="2019-02" db="EMBL/GenBank/DDBJ databases">
        <title>Deep-cultivation of Planctomycetes and their phenomic and genomic characterization uncovers novel biology.</title>
        <authorList>
            <person name="Wiegand S."/>
            <person name="Jogler M."/>
            <person name="Boedeker C."/>
            <person name="Pinto D."/>
            <person name="Vollmers J."/>
            <person name="Rivas-Marin E."/>
            <person name="Kohn T."/>
            <person name="Peeters S.H."/>
            <person name="Heuer A."/>
            <person name="Rast P."/>
            <person name="Oberbeckmann S."/>
            <person name="Bunk B."/>
            <person name="Jeske O."/>
            <person name="Meyerdierks A."/>
            <person name="Storesund J.E."/>
            <person name="Kallscheuer N."/>
            <person name="Luecker S."/>
            <person name="Lage O.M."/>
            <person name="Pohl T."/>
            <person name="Merkel B.J."/>
            <person name="Hornburger P."/>
            <person name="Mueller R.-W."/>
            <person name="Bruemmer F."/>
            <person name="Labrenz M."/>
            <person name="Spormann A.M."/>
            <person name="Op Den Camp H."/>
            <person name="Overmann J."/>
            <person name="Amann R."/>
            <person name="Jetten M.S.M."/>
            <person name="Mascher T."/>
            <person name="Medema M.H."/>
            <person name="Devos D.P."/>
            <person name="Kaster A.-K."/>
            <person name="Ovreas L."/>
            <person name="Rohde M."/>
            <person name="Galperin M.Y."/>
            <person name="Jogler C."/>
        </authorList>
    </citation>
    <scope>NUCLEOTIDE SEQUENCE [LARGE SCALE GENOMIC DNA]</scope>
    <source>
        <strain evidence="1 2">V7</strain>
    </source>
</reference>
<dbReference type="CDD" id="cd09023">
    <property type="entry name" value="Aldose_epim_Ec_c4013"/>
    <property type="match status" value="1"/>
</dbReference>
<protein>
    <recommendedName>
        <fullName evidence="3">DUF4432 domain-containing protein</fullName>
    </recommendedName>
</protein>
<dbReference type="EMBL" id="SJPZ01000003">
    <property type="protein sequence ID" value="TWU61088.1"/>
    <property type="molecule type" value="Genomic_DNA"/>
</dbReference>
<sequence>MTVNTRQGDIVTRLGRFVGGRSDGVEIVEIDTGAAIVRVLPSRGMGIWEIEVGGTRFGWRSPVEGPVHPQHVPVFDPSGLGWLEGFDELVARCGLESNGAPQHDDAGHLVYPLHGRIANLPADSLSIEFDEASGRLDLIGEMLESRLFFKRFRLRSRIRMHAGSTRVDLLDDVTNELDKAATAQMLYHINVGPPVLGEGATLDAPTVELAGKDDLSAGEIDQWNQFGPPTAGYGERVYFSQLQADDNGHTTAMLCSADRDKALAVDFATKTLPYFVTWKNTASENDGYVTGLEPATNLPNTREFETGQGRVVTLEPGECVSFRLALIPMTDAAKIEKVSDAIERLREGVDTTVHREPKPGWSA</sequence>
<dbReference type="Proteomes" id="UP000316476">
    <property type="component" value="Unassembled WGS sequence"/>
</dbReference>
<gene>
    <name evidence="1" type="ORF">V7x_54000</name>
</gene>
<evidence type="ECO:0000313" key="2">
    <source>
        <dbReference type="Proteomes" id="UP000316476"/>
    </source>
</evidence>
<evidence type="ECO:0000313" key="1">
    <source>
        <dbReference type="EMBL" id="TWU61088.1"/>
    </source>
</evidence>
<dbReference type="GO" id="GO:0030246">
    <property type="term" value="F:carbohydrate binding"/>
    <property type="evidence" value="ECO:0007669"/>
    <property type="project" value="InterPro"/>
</dbReference>
<dbReference type="InterPro" id="IPR027839">
    <property type="entry name" value="DUF4432"/>
</dbReference>